<evidence type="ECO:0000313" key="3">
    <source>
        <dbReference type="Proteomes" id="UP000054166"/>
    </source>
</evidence>
<dbReference type="AlphaFoldDB" id="A0A0C3EV74"/>
<accession>A0A0C3EV74</accession>
<dbReference type="EMBL" id="KN833188">
    <property type="protein sequence ID" value="KIM71924.1"/>
    <property type="molecule type" value="Genomic_DNA"/>
</dbReference>
<reference evidence="1 3" key="1">
    <citation type="submission" date="2014-04" db="EMBL/GenBank/DDBJ databases">
        <authorList>
            <consortium name="DOE Joint Genome Institute"/>
            <person name="Kuo A."/>
            <person name="Tarkka M."/>
            <person name="Buscot F."/>
            <person name="Kohler A."/>
            <person name="Nagy L.G."/>
            <person name="Floudas D."/>
            <person name="Copeland A."/>
            <person name="Barry K.W."/>
            <person name="Cichocki N."/>
            <person name="Veneault-Fourrey C."/>
            <person name="LaButti K."/>
            <person name="Lindquist E.A."/>
            <person name="Lipzen A."/>
            <person name="Lundell T."/>
            <person name="Morin E."/>
            <person name="Murat C."/>
            <person name="Sun H."/>
            <person name="Tunlid A."/>
            <person name="Henrissat B."/>
            <person name="Grigoriev I.V."/>
            <person name="Hibbett D.S."/>
            <person name="Martin F."/>
            <person name="Nordberg H.P."/>
            <person name="Cantor M.N."/>
            <person name="Hua S.X."/>
        </authorList>
    </citation>
    <scope>NUCLEOTIDE SEQUENCE [LARGE SCALE GENOMIC DNA]</scope>
    <source>
        <strain evidence="1 3">F 1598</strain>
    </source>
</reference>
<dbReference type="EMBL" id="KN832997">
    <property type="protein sequence ID" value="KIM81764.1"/>
    <property type="molecule type" value="Genomic_DNA"/>
</dbReference>
<protein>
    <submittedName>
        <fullName evidence="1">Uncharacterized protein</fullName>
    </submittedName>
</protein>
<name>A0A0C3EV74_PILCF</name>
<dbReference type="Proteomes" id="UP000054166">
    <property type="component" value="Unassembled WGS sequence"/>
</dbReference>
<keyword evidence="3" id="KW-1185">Reference proteome</keyword>
<reference evidence="3" key="2">
    <citation type="submission" date="2015-01" db="EMBL/GenBank/DDBJ databases">
        <title>Evolutionary Origins and Diversification of the Mycorrhizal Mutualists.</title>
        <authorList>
            <consortium name="DOE Joint Genome Institute"/>
            <consortium name="Mycorrhizal Genomics Consortium"/>
            <person name="Kohler A."/>
            <person name="Kuo A."/>
            <person name="Nagy L.G."/>
            <person name="Floudas D."/>
            <person name="Copeland A."/>
            <person name="Barry K.W."/>
            <person name="Cichocki N."/>
            <person name="Veneault-Fourrey C."/>
            <person name="LaButti K."/>
            <person name="Lindquist E.A."/>
            <person name="Lipzen A."/>
            <person name="Lundell T."/>
            <person name="Morin E."/>
            <person name="Murat C."/>
            <person name="Riley R."/>
            <person name="Ohm R."/>
            <person name="Sun H."/>
            <person name="Tunlid A."/>
            <person name="Henrissat B."/>
            <person name="Grigoriev I.V."/>
            <person name="Hibbett D.S."/>
            <person name="Martin F."/>
        </authorList>
    </citation>
    <scope>NUCLEOTIDE SEQUENCE [LARGE SCALE GENOMIC DNA]</scope>
    <source>
        <strain evidence="3">F 1598</strain>
    </source>
</reference>
<proteinExistence type="predicted"/>
<evidence type="ECO:0000313" key="2">
    <source>
        <dbReference type="EMBL" id="KIM81764.1"/>
    </source>
</evidence>
<dbReference type="HOGENOM" id="CLU_1845849_0_0_1"/>
<organism evidence="1 3">
    <name type="scientific">Piloderma croceum (strain F 1598)</name>
    <dbReference type="NCBI Taxonomy" id="765440"/>
    <lineage>
        <taxon>Eukaryota</taxon>
        <taxon>Fungi</taxon>
        <taxon>Dikarya</taxon>
        <taxon>Basidiomycota</taxon>
        <taxon>Agaricomycotina</taxon>
        <taxon>Agaricomycetes</taxon>
        <taxon>Agaricomycetidae</taxon>
        <taxon>Atheliales</taxon>
        <taxon>Atheliaceae</taxon>
        <taxon>Piloderma</taxon>
    </lineage>
</organism>
<sequence>MGNHSNIIALAIVIRHSRVLIMATETRYLRRMLSKCYRDDRELCANSGVLRLLPLRATQFNTVITLTKCCKTRPHNLGTRSLNANQVMCPDMSFCKNVRNEGWSWGKKQRYDMYVMPPTPTSHNSPQTTVHKLLRLSNR</sequence>
<evidence type="ECO:0000313" key="1">
    <source>
        <dbReference type="EMBL" id="KIM71924.1"/>
    </source>
</evidence>
<gene>
    <name evidence="2" type="ORF">PILCRDRAFT_489398</name>
    <name evidence="1" type="ORF">PILCRDRAFT_747800</name>
</gene>
<reference evidence="1" key="3">
    <citation type="submission" date="2015-02" db="EMBL/GenBank/DDBJ databases">
        <title>Evolutionary Origins and Diversification of the Mycorrhizal Mutualists.</title>
        <authorList>
            <consortium name="DOE Joint Genome Institute"/>
            <consortium name="Mycorrhizal Genomics Consortium"/>
            <person name="Kohler A."/>
            <person name="Kuo A."/>
            <person name="Nagy L.G."/>
            <person name="Floudas D."/>
            <person name="Copeland A."/>
            <person name="Barry K.W."/>
            <person name="Cichocki N."/>
            <person name="Veneault-Fourrey C."/>
            <person name="LaButti K."/>
            <person name="Lindquist E.A."/>
            <person name="Lipzen A."/>
            <person name="Lundell T."/>
            <person name="Morin E."/>
            <person name="Murat C."/>
            <person name="Riley R."/>
            <person name="Ohm R."/>
            <person name="Sun H."/>
            <person name="Tunlid A."/>
            <person name="Henrissat B."/>
            <person name="Grigoriev I.V."/>
            <person name="Hibbett D.S."/>
            <person name="Martin F."/>
        </authorList>
    </citation>
    <scope>NUCLEOTIDE SEQUENCE</scope>
    <source>
        <strain evidence="1 3">F 1598</strain>
    </source>
</reference>